<proteinExistence type="predicted"/>
<organism evidence="1 2">
    <name type="scientific">Dreissena polymorpha</name>
    <name type="common">Zebra mussel</name>
    <name type="synonym">Mytilus polymorpha</name>
    <dbReference type="NCBI Taxonomy" id="45954"/>
    <lineage>
        <taxon>Eukaryota</taxon>
        <taxon>Metazoa</taxon>
        <taxon>Spiralia</taxon>
        <taxon>Lophotrochozoa</taxon>
        <taxon>Mollusca</taxon>
        <taxon>Bivalvia</taxon>
        <taxon>Autobranchia</taxon>
        <taxon>Heteroconchia</taxon>
        <taxon>Euheterodonta</taxon>
        <taxon>Imparidentia</taxon>
        <taxon>Neoheterodontei</taxon>
        <taxon>Myida</taxon>
        <taxon>Dreissenoidea</taxon>
        <taxon>Dreissenidae</taxon>
        <taxon>Dreissena</taxon>
    </lineage>
</organism>
<accession>A0A9D4DVX4</accession>
<dbReference type="Proteomes" id="UP000828390">
    <property type="component" value="Unassembled WGS sequence"/>
</dbReference>
<reference evidence="1" key="2">
    <citation type="submission" date="2020-11" db="EMBL/GenBank/DDBJ databases">
        <authorList>
            <person name="McCartney M.A."/>
            <person name="Auch B."/>
            <person name="Kono T."/>
            <person name="Mallez S."/>
            <person name="Becker A."/>
            <person name="Gohl D.M."/>
            <person name="Silverstein K.A.T."/>
            <person name="Koren S."/>
            <person name="Bechman K.B."/>
            <person name="Herman A."/>
            <person name="Abrahante J.E."/>
            <person name="Garbe J."/>
        </authorList>
    </citation>
    <scope>NUCLEOTIDE SEQUENCE</scope>
    <source>
        <strain evidence="1">Duluth1</strain>
        <tissue evidence="1">Whole animal</tissue>
    </source>
</reference>
<comment type="caution">
    <text evidence="1">The sequence shown here is derived from an EMBL/GenBank/DDBJ whole genome shotgun (WGS) entry which is preliminary data.</text>
</comment>
<protein>
    <submittedName>
        <fullName evidence="1">Uncharacterized protein</fullName>
    </submittedName>
</protein>
<keyword evidence="2" id="KW-1185">Reference proteome</keyword>
<gene>
    <name evidence="1" type="ORF">DPMN_169802</name>
</gene>
<evidence type="ECO:0000313" key="2">
    <source>
        <dbReference type="Proteomes" id="UP000828390"/>
    </source>
</evidence>
<reference evidence="1" key="1">
    <citation type="journal article" date="2019" name="bioRxiv">
        <title>The Genome of the Zebra Mussel, Dreissena polymorpha: A Resource for Invasive Species Research.</title>
        <authorList>
            <person name="McCartney M.A."/>
            <person name="Auch B."/>
            <person name="Kono T."/>
            <person name="Mallez S."/>
            <person name="Zhang Y."/>
            <person name="Obille A."/>
            <person name="Becker A."/>
            <person name="Abrahante J.E."/>
            <person name="Garbe J."/>
            <person name="Badalamenti J.P."/>
            <person name="Herman A."/>
            <person name="Mangelson H."/>
            <person name="Liachko I."/>
            <person name="Sullivan S."/>
            <person name="Sone E.D."/>
            <person name="Koren S."/>
            <person name="Silverstein K.A.T."/>
            <person name="Beckman K.B."/>
            <person name="Gohl D.M."/>
        </authorList>
    </citation>
    <scope>NUCLEOTIDE SEQUENCE</scope>
    <source>
        <strain evidence="1">Duluth1</strain>
        <tissue evidence="1">Whole animal</tissue>
    </source>
</reference>
<dbReference type="EMBL" id="JAIWYP010000009">
    <property type="protein sequence ID" value="KAH3768586.1"/>
    <property type="molecule type" value="Genomic_DNA"/>
</dbReference>
<dbReference type="AlphaFoldDB" id="A0A9D4DVX4"/>
<sequence length="71" mass="8035">MSPEIADCINRLTPLVNTTDQKRVPGFGTPEDVHLYCLQQFVWRSGMVRWGDYNISKTDMDFVNGLLASVS</sequence>
<name>A0A9D4DVX4_DREPO</name>
<evidence type="ECO:0000313" key="1">
    <source>
        <dbReference type="EMBL" id="KAH3768586.1"/>
    </source>
</evidence>